<evidence type="ECO:0000256" key="1">
    <source>
        <dbReference type="ARBA" id="ARBA00012023"/>
    </source>
</evidence>
<accession>A0AAV6K8W5</accession>
<dbReference type="InterPro" id="IPR009286">
    <property type="entry name" value="Ins_P5_2-kin"/>
</dbReference>
<feature type="compositionally biased region" description="Pro residues" evidence="7">
    <location>
        <begin position="16"/>
        <end position="34"/>
    </location>
</feature>
<dbReference type="GO" id="GO:0005634">
    <property type="term" value="C:nucleus"/>
    <property type="evidence" value="ECO:0007669"/>
    <property type="project" value="TreeGrafter"/>
</dbReference>
<evidence type="ECO:0000256" key="7">
    <source>
        <dbReference type="SAM" id="MobiDB-lite"/>
    </source>
</evidence>
<dbReference type="EMBL" id="JACTNZ010000005">
    <property type="protein sequence ID" value="KAG5548916.1"/>
    <property type="molecule type" value="Genomic_DNA"/>
</dbReference>
<feature type="compositionally biased region" description="Low complexity" evidence="7">
    <location>
        <begin position="1"/>
        <end position="13"/>
    </location>
</feature>
<feature type="region of interest" description="Disordered" evidence="7">
    <location>
        <begin position="1"/>
        <end position="39"/>
    </location>
</feature>
<dbReference type="Pfam" id="PF06090">
    <property type="entry name" value="Ins_P5_2-kin"/>
    <property type="match status" value="1"/>
</dbReference>
<evidence type="ECO:0000256" key="3">
    <source>
        <dbReference type="ARBA" id="ARBA00022741"/>
    </source>
</evidence>
<protein>
    <recommendedName>
        <fullName evidence="1 6">Inositol-pentakisphosphate 2-kinase</fullName>
        <ecNumber evidence="1 6">2.7.1.158</ecNumber>
    </recommendedName>
</protein>
<dbReference type="PANTHER" id="PTHR14456:SF2">
    <property type="entry name" value="INOSITOL-PENTAKISPHOSPHATE 2-KINASE"/>
    <property type="match status" value="1"/>
</dbReference>
<evidence type="ECO:0000313" key="9">
    <source>
        <dbReference type="Proteomes" id="UP000823749"/>
    </source>
</evidence>
<sequence>MTTTSSNQTSQYQALVPPPPLPSAPSLPNPPPPKSLTTAAGAANRALTKPLEPTQNLVKPLISIVPVCESNDTKIEPAQCRRCFGFEFVSRNRRCFLGFYRQPQSWGTAPRATTLLPKHRTPPPPPPNLTRSIRFYYGRRVRVSEISEYDPLDMFSGSKDRVYKAIKALFVTQNNFRVFLNGSVIYGGLVGGGDSISHMIGKEDVLRSLILSDDGLRMTNFLHLVAETVFRSRLLDRLLKLQKLDV</sequence>
<dbReference type="EC" id="2.7.1.158" evidence="1 6"/>
<dbReference type="GO" id="GO:0005524">
    <property type="term" value="F:ATP binding"/>
    <property type="evidence" value="ECO:0007669"/>
    <property type="project" value="UniProtKB-KW"/>
</dbReference>
<comment type="domain">
    <text evidence="6">The EXKPK motif is conserved in inositol-pentakisphosphate 2-kinases of both family 1 and 2.</text>
</comment>
<dbReference type="PANTHER" id="PTHR14456">
    <property type="entry name" value="INOSITOL POLYPHOSPHATE KINASE 1"/>
    <property type="match status" value="1"/>
</dbReference>
<evidence type="ECO:0000256" key="5">
    <source>
        <dbReference type="ARBA" id="ARBA00022840"/>
    </source>
</evidence>
<dbReference type="GO" id="GO:0032958">
    <property type="term" value="P:inositol phosphate biosynthetic process"/>
    <property type="evidence" value="ECO:0007669"/>
    <property type="project" value="TreeGrafter"/>
</dbReference>
<comment type="function">
    <text evidence="6">Phosphorylates Ins(1,3,4,5,6)P5 at position 2 to form Ins(1,2,3,4,5,6)P6 (InsP6 or phytate).</text>
</comment>
<name>A0AAV6K8W5_9ERIC</name>
<comment type="catalytic activity">
    <reaction evidence="6">
        <text>1D-myo-inositol 1,3,4,5,6-pentakisphosphate + ATP = 1D-myo-inositol hexakisphosphate + ADP + H(+)</text>
        <dbReference type="Rhea" id="RHEA:20313"/>
        <dbReference type="ChEBI" id="CHEBI:15378"/>
        <dbReference type="ChEBI" id="CHEBI:30616"/>
        <dbReference type="ChEBI" id="CHEBI:57733"/>
        <dbReference type="ChEBI" id="CHEBI:58130"/>
        <dbReference type="ChEBI" id="CHEBI:456216"/>
        <dbReference type="EC" id="2.7.1.158"/>
    </reaction>
</comment>
<keyword evidence="9" id="KW-1185">Reference proteome</keyword>
<proteinExistence type="predicted"/>
<keyword evidence="5 6" id="KW-0067">ATP-binding</keyword>
<reference evidence="8" key="1">
    <citation type="submission" date="2020-08" db="EMBL/GenBank/DDBJ databases">
        <title>Plant Genome Project.</title>
        <authorList>
            <person name="Zhang R.-G."/>
        </authorList>
    </citation>
    <scope>NUCLEOTIDE SEQUENCE</scope>
    <source>
        <strain evidence="8">WSP0</strain>
        <tissue evidence="8">Leaf</tissue>
    </source>
</reference>
<dbReference type="Proteomes" id="UP000823749">
    <property type="component" value="Chromosome 5"/>
</dbReference>
<evidence type="ECO:0000256" key="4">
    <source>
        <dbReference type="ARBA" id="ARBA00022777"/>
    </source>
</evidence>
<evidence type="ECO:0000256" key="2">
    <source>
        <dbReference type="ARBA" id="ARBA00022679"/>
    </source>
</evidence>
<evidence type="ECO:0000313" key="8">
    <source>
        <dbReference type="EMBL" id="KAG5548916.1"/>
    </source>
</evidence>
<dbReference type="AlphaFoldDB" id="A0AAV6K8W5"/>
<keyword evidence="2 6" id="KW-0808">Transferase</keyword>
<keyword evidence="4 6" id="KW-0418">Kinase</keyword>
<dbReference type="GO" id="GO:0035299">
    <property type="term" value="F:inositol-1,3,4,5,6-pentakisphosphate 2-kinase activity"/>
    <property type="evidence" value="ECO:0007669"/>
    <property type="project" value="UniProtKB-EC"/>
</dbReference>
<keyword evidence="3 6" id="KW-0547">Nucleotide-binding</keyword>
<organism evidence="8 9">
    <name type="scientific">Rhododendron griersonianum</name>
    <dbReference type="NCBI Taxonomy" id="479676"/>
    <lineage>
        <taxon>Eukaryota</taxon>
        <taxon>Viridiplantae</taxon>
        <taxon>Streptophyta</taxon>
        <taxon>Embryophyta</taxon>
        <taxon>Tracheophyta</taxon>
        <taxon>Spermatophyta</taxon>
        <taxon>Magnoliopsida</taxon>
        <taxon>eudicotyledons</taxon>
        <taxon>Gunneridae</taxon>
        <taxon>Pentapetalae</taxon>
        <taxon>asterids</taxon>
        <taxon>Ericales</taxon>
        <taxon>Ericaceae</taxon>
        <taxon>Ericoideae</taxon>
        <taxon>Rhodoreae</taxon>
        <taxon>Rhododendron</taxon>
    </lineage>
</organism>
<comment type="caution">
    <text evidence="8">The sequence shown here is derived from an EMBL/GenBank/DDBJ whole genome shotgun (WGS) entry which is preliminary data.</text>
</comment>
<gene>
    <name evidence="8" type="ORF">RHGRI_014322</name>
</gene>
<evidence type="ECO:0000256" key="6">
    <source>
        <dbReference type="RuleBase" id="RU364126"/>
    </source>
</evidence>